<protein>
    <submittedName>
        <fullName evidence="2">Uncharacterized protein</fullName>
    </submittedName>
</protein>
<accession>A0ABS7SP59</accession>
<comment type="caution">
    <text evidence="2">The sequence shown here is derived from an EMBL/GenBank/DDBJ whole genome shotgun (WGS) entry which is preliminary data.</text>
</comment>
<name>A0ABS7SP59_9BURK</name>
<sequence>MIRSLAFVALFAAASAISAQAATVTTDLHGKACKILAFDRGTGAATRQCAGVAGYKLLVHDEDGRTSIDVVAPAAGKMPLNFWDVVSNGYSMVGRQAEWHLVRRNGKLVPVGLVVRVDTIDSVAQDRYQRGALTTVTRIGQNDACVVFKTNSASRQASRKARAAALDPRAPCLPAVES</sequence>
<proteinExistence type="predicted"/>
<organism evidence="2 3">
    <name type="scientific">Massilia soli</name>
    <dbReference type="NCBI Taxonomy" id="2792854"/>
    <lineage>
        <taxon>Bacteria</taxon>
        <taxon>Pseudomonadati</taxon>
        <taxon>Pseudomonadota</taxon>
        <taxon>Betaproteobacteria</taxon>
        <taxon>Burkholderiales</taxon>
        <taxon>Oxalobacteraceae</taxon>
        <taxon>Telluria group</taxon>
        <taxon>Massilia</taxon>
    </lineage>
</organism>
<evidence type="ECO:0000313" key="2">
    <source>
        <dbReference type="EMBL" id="MBZ2206925.1"/>
    </source>
</evidence>
<gene>
    <name evidence="2" type="ORF">I4X03_006595</name>
</gene>
<dbReference type="RefSeq" id="WP_223467320.1">
    <property type="nucleotide sequence ID" value="NZ_JAFBIL020000002.1"/>
</dbReference>
<reference evidence="2 3" key="1">
    <citation type="submission" date="2021-01" db="EMBL/GenBank/DDBJ databases">
        <authorList>
            <person name="Ruan W."/>
            <person name="Khan S.A."/>
            <person name="Jeon C.O."/>
        </authorList>
    </citation>
    <scope>NUCLEOTIDE SEQUENCE [LARGE SCALE GENOMIC DNA]</scope>
    <source>
        <strain evidence="2 3">R798</strain>
    </source>
</reference>
<feature type="chain" id="PRO_5047213334" evidence="1">
    <location>
        <begin position="22"/>
        <end position="178"/>
    </location>
</feature>
<feature type="signal peptide" evidence="1">
    <location>
        <begin position="1"/>
        <end position="21"/>
    </location>
</feature>
<reference evidence="2 3" key="2">
    <citation type="submission" date="2021-08" db="EMBL/GenBank/DDBJ databases">
        <title>Massilia sp. R798.</title>
        <authorList>
            <person name="Baek J.H."/>
            <person name="Jung H.S."/>
            <person name="Kim K.R."/>
            <person name="Jeon C.O."/>
        </authorList>
    </citation>
    <scope>NUCLEOTIDE SEQUENCE [LARGE SCALE GENOMIC DNA]</scope>
    <source>
        <strain evidence="2 3">R798</strain>
    </source>
</reference>
<keyword evidence="3" id="KW-1185">Reference proteome</keyword>
<evidence type="ECO:0000313" key="3">
    <source>
        <dbReference type="Proteomes" id="UP000809349"/>
    </source>
</evidence>
<evidence type="ECO:0000256" key="1">
    <source>
        <dbReference type="SAM" id="SignalP"/>
    </source>
</evidence>
<dbReference type="Proteomes" id="UP000809349">
    <property type="component" value="Unassembled WGS sequence"/>
</dbReference>
<keyword evidence="1" id="KW-0732">Signal</keyword>
<dbReference type="EMBL" id="JAFBIL020000002">
    <property type="protein sequence ID" value="MBZ2206925.1"/>
    <property type="molecule type" value="Genomic_DNA"/>
</dbReference>